<dbReference type="InterPro" id="IPR033985">
    <property type="entry name" value="SusD-like_N"/>
</dbReference>
<name>A0A212K3X4_9BACT</name>
<dbReference type="Pfam" id="PF07980">
    <property type="entry name" value="SusD_RagB"/>
    <property type="match status" value="1"/>
</dbReference>
<keyword evidence="5" id="KW-0998">Cell outer membrane</keyword>
<dbReference type="EMBL" id="FLUM01000003">
    <property type="protein sequence ID" value="SBW06308.1"/>
    <property type="molecule type" value="Genomic_DNA"/>
</dbReference>
<evidence type="ECO:0000259" key="7">
    <source>
        <dbReference type="Pfam" id="PF07980"/>
    </source>
</evidence>
<evidence type="ECO:0000256" key="4">
    <source>
        <dbReference type="ARBA" id="ARBA00023136"/>
    </source>
</evidence>
<evidence type="ECO:0000256" key="1">
    <source>
        <dbReference type="ARBA" id="ARBA00004442"/>
    </source>
</evidence>
<feature type="chain" id="PRO_5012758583" description="RagB/SusD family nutrient uptake outer membrane protein" evidence="6">
    <location>
        <begin position="21"/>
        <end position="547"/>
    </location>
</feature>
<feature type="signal peptide" evidence="6">
    <location>
        <begin position="1"/>
        <end position="20"/>
    </location>
</feature>
<feature type="domain" description="RagB/SusD" evidence="7">
    <location>
        <begin position="372"/>
        <end position="547"/>
    </location>
</feature>
<dbReference type="InterPro" id="IPR011990">
    <property type="entry name" value="TPR-like_helical_dom_sf"/>
</dbReference>
<evidence type="ECO:0000256" key="6">
    <source>
        <dbReference type="SAM" id="SignalP"/>
    </source>
</evidence>
<dbReference type="InterPro" id="IPR012944">
    <property type="entry name" value="SusD_RagB_dom"/>
</dbReference>
<evidence type="ECO:0008006" key="10">
    <source>
        <dbReference type="Google" id="ProtNLM"/>
    </source>
</evidence>
<dbReference type="GO" id="GO:0009279">
    <property type="term" value="C:cell outer membrane"/>
    <property type="evidence" value="ECO:0007669"/>
    <property type="project" value="UniProtKB-SubCell"/>
</dbReference>
<dbReference type="Gene3D" id="1.25.40.390">
    <property type="match status" value="1"/>
</dbReference>
<evidence type="ECO:0000256" key="2">
    <source>
        <dbReference type="ARBA" id="ARBA00006275"/>
    </source>
</evidence>
<protein>
    <recommendedName>
        <fullName evidence="10">RagB/SusD family nutrient uptake outer membrane protein</fullName>
    </recommendedName>
</protein>
<dbReference type="Pfam" id="PF14322">
    <property type="entry name" value="SusD-like_3"/>
    <property type="match status" value="1"/>
</dbReference>
<dbReference type="SUPFAM" id="SSF48452">
    <property type="entry name" value="TPR-like"/>
    <property type="match status" value="1"/>
</dbReference>
<organism evidence="9">
    <name type="scientific">uncultured Dysgonomonas sp</name>
    <dbReference type="NCBI Taxonomy" id="206096"/>
    <lineage>
        <taxon>Bacteria</taxon>
        <taxon>Pseudomonadati</taxon>
        <taxon>Bacteroidota</taxon>
        <taxon>Bacteroidia</taxon>
        <taxon>Bacteroidales</taxon>
        <taxon>Dysgonomonadaceae</taxon>
        <taxon>Dysgonomonas</taxon>
        <taxon>environmental samples</taxon>
    </lineage>
</organism>
<comment type="similarity">
    <text evidence="2">Belongs to the SusD family.</text>
</comment>
<comment type="subcellular location">
    <subcellularLocation>
        <location evidence="1">Cell outer membrane</location>
    </subcellularLocation>
</comment>
<keyword evidence="4" id="KW-0472">Membrane</keyword>
<gene>
    <name evidence="9" type="ORF">KL86DYS1_31339</name>
</gene>
<feature type="domain" description="SusD-like N-terminal" evidence="8">
    <location>
        <begin position="23"/>
        <end position="228"/>
    </location>
</feature>
<dbReference type="RefSeq" id="WP_296944003.1">
    <property type="nucleotide sequence ID" value="NZ_LT599032.1"/>
</dbReference>
<evidence type="ECO:0000256" key="3">
    <source>
        <dbReference type="ARBA" id="ARBA00022729"/>
    </source>
</evidence>
<sequence>MKKVKIYLLASIAILFSACGDGFLDVEPNKQTEENFYKTTDDAWKALVGCYDGLQTVWSDGVSFPVASEVFSDNAFGGTGSSDDLKYQMLDEFDKSRSPSTSQVFDANWKAYYAAMLRCNMLISKEDQIEWGSNETLRKTYMSEARFIRAYLYFDMVRLWGNIPLVIIPTTDNVPQAAADDVYKLIAEDLTYACENMPAKPWSASDVTTNGGRVTKYAAEALMARVFLYYTGYYGKTDLAGVQQSTVLAYLEDIITNGNYGLVENFANLWPVSSVVKNEEEDNVNGKINYVGEDNKETVFAIKYTWTSDYNGNTDGNHWMIMTGIRSFDVYPYAQGWGACPVDPKLWNAFKSGDTRQAVSIASIKDEGLKLSAKQIQDQREYTGYYSKKYMPMSMYNDKGELQDASIINGAVNNMLGQYQDYVSIRYADVLLMAAELGSPNAQDYMDMIMERAFGDSFTQVYATKANILEQRRLEFVGEGIRYWDLLRQGIDVAAQTIATTTEVQNGGVKTTKSIAADKIRTTKGLQQIPQSEIDLSNGVLIQNTGW</sequence>
<proteinExistence type="inferred from homology"/>
<reference evidence="9" key="1">
    <citation type="submission" date="2016-04" db="EMBL/GenBank/DDBJ databases">
        <authorList>
            <person name="Evans L.H."/>
            <person name="Alamgir A."/>
            <person name="Owens N."/>
            <person name="Weber N.D."/>
            <person name="Virtaneva K."/>
            <person name="Barbian K."/>
            <person name="Babar A."/>
            <person name="Rosenke K."/>
        </authorList>
    </citation>
    <scope>NUCLEOTIDE SEQUENCE</scope>
    <source>
        <strain evidence="9">86-1</strain>
    </source>
</reference>
<keyword evidence="3 6" id="KW-0732">Signal</keyword>
<dbReference type="AlphaFoldDB" id="A0A212K3X4"/>
<evidence type="ECO:0000259" key="8">
    <source>
        <dbReference type="Pfam" id="PF14322"/>
    </source>
</evidence>
<evidence type="ECO:0000313" key="9">
    <source>
        <dbReference type="EMBL" id="SBW06308.1"/>
    </source>
</evidence>
<dbReference type="PROSITE" id="PS51257">
    <property type="entry name" value="PROKAR_LIPOPROTEIN"/>
    <property type="match status" value="1"/>
</dbReference>
<evidence type="ECO:0000256" key="5">
    <source>
        <dbReference type="ARBA" id="ARBA00023237"/>
    </source>
</evidence>
<accession>A0A212K3X4</accession>